<dbReference type="STRING" id="1210089.GCA_001613165_06155"/>
<keyword evidence="3" id="KW-1185">Reference proteome</keyword>
<organism evidence="2 3">
    <name type="scientific">Nocardia mexicana</name>
    <dbReference type="NCBI Taxonomy" id="279262"/>
    <lineage>
        <taxon>Bacteria</taxon>
        <taxon>Bacillati</taxon>
        <taxon>Actinomycetota</taxon>
        <taxon>Actinomycetes</taxon>
        <taxon>Mycobacteriales</taxon>
        <taxon>Nocardiaceae</taxon>
        <taxon>Nocardia</taxon>
    </lineage>
</organism>
<evidence type="ECO:0000256" key="1">
    <source>
        <dbReference type="SAM" id="Phobius"/>
    </source>
</evidence>
<sequence length="75" mass="7676">MTSSRRAGTGCSEMSATTICLMTGLALGFAAAFGGFGAFFVVLVFGGLGLLIGRWLDGDVDLSGLVRSVQDRGGR</sequence>
<dbReference type="EMBL" id="QQAZ01000022">
    <property type="protein sequence ID" value="RDI43289.1"/>
    <property type="molecule type" value="Genomic_DNA"/>
</dbReference>
<dbReference type="Proteomes" id="UP000255355">
    <property type="component" value="Unassembled WGS sequence"/>
</dbReference>
<evidence type="ECO:0000313" key="3">
    <source>
        <dbReference type="Proteomes" id="UP000255355"/>
    </source>
</evidence>
<accession>A0A370GJ91</accession>
<comment type="caution">
    <text evidence="2">The sequence shown here is derived from an EMBL/GenBank/DDBJ whole genome shotgun (WGS) entry which is preliminary data.</text>
</comment>
<keyword evidence="1" id="KW-1133">Transmembrane helix</keyword>
<protein>
    <recommendedName>
        <fullName evidence="4">Small integral membrane protein DUF2273</fullName>
    </recommendedName>
</protein>
<gene>
    <name evidence="2" type="ORF">DFR68_12251</name>
</gene>
<dbReference type="AlphaFoldDB" id="A0A370GJ91"/>
<evidence type="ECO:0008006" key="4">
    <source>
        <dbReference type="Google" id="ProtNLM"/>
    </source>
</evidence>
<name>A0A370GJ91_9NOCA</name>
<reference evidence="2 3" key="1">
    <citation type="submission" date="2018-07" db="EMBL/GenBank/DDBJ databases">
        <title>Genomic Encyclopedia of Type Strains, Phase IV (KMG-IV): sequencing the most valuable type-strain genomes for metagenomic binning, comparative biology and taxonomic classification.</title>
        <authorList>
            <person name="Goeker M."/>
        </authorList>
    </citation>
    <scope>NUCLEOTIDE SEQUENCE [LARGE SCALE GENOMIC DNA]</scope>
    <source>
        <strain evidence="2 3">DSM 44952</strain>
    </source>
</reference>
<keyword evidence="1" id="KW-0812">Transmembrane</keyword>
<proteinExistence type="predicted"/>
<feature type="transmembrane region" description="Helical" evidence="1">
    <location>
        <begin position="21"/>
        <end position="52"/>
    </location>
</feature>
<evidence type="ECO:0000313" key="2">
    <source>
        <dbReference type="EMBL" id="RDI43289.1"/>
    </source>
</evidence>
<keyword evidence="1" id="KW-0472">Membrane</keyword>